<evidence type="ECO:0000313" key="10">
    <source>
        <dbReference type="EnsemblProtists" id="PYU1_T011446"/>
    </source>
</evidence>
<organism evidence="10 11">
    <name type="scientific">Globisporangium ultimum (strain ATCC 200006 / CBS 805.95 / DAOM BR144)</name>
    <name type="common">Pythium ultimum</name>
    <dbReference type="NCBI Taxonomy" id="431595"/>
    <lineage>
        <taxon>Eukaryota</taxon>
        <taxon>Sar</taxon>
        <taxon>Stramenopiles</taxon>
        <taxon>Oomycota</taxon>
        <taxon>Peronosporomycetes</taxon>
        <taxon>Pythiales</taxon>
        <taxon>Pythiaceae</taxon>
        <taxon>Globisporangium</taxon>
    </lineage>
</organism>
<comment type="similarity">
    <text evidence="2 8">Belongs to the metallo-dependent hydrolases superfamily. ATZ/TRZ family.</text>
</comment>
<dbReference type="SUPFAM" id="SSF51556">
    <property type="entry name" value="Metallo-dependent hydrolases"/>
    <property type="match status" value="1"/>
</dbReference>
<dbReference type="Gene3D" id="3.20.20.140">
    <property type="entry name" value="Metal-dependent hydrolases"/>
    <property type="match status" value="1"/>
</dbReference>
<dbReference type="InterPro" id="IPR051607">
    <property type="entry name" value="Metallo-dep_hydrolases"/>
</dbReference>
<dbReference type="HOGENOM" id="CLU_012358_0_1_1"/>
<evidence type="ECO:0000256" key="8">
    <source>
        <dbReference type="RuleBase" id="RU366009"/>
    </source>
</evidence>
<dbReference type="EnsemblProtists" id="PYU1_T011446">
    <property type="protein sequence ID" value="PYU1_T011446"/>
    <property type="gene ID" value="PYU1_G011421"/>
</dbReference>
<dbReference type="VEuPathDB" id="FungiDB:PYU1_G011421"/>
<evidence type="ECO:0000256" key="3">
    <source>
        <dbReference type="ARBA" id="ARBA00012781"/>
    </source>
</evidence>
<evidence type="ECO:0000259" key="9">
    <source>
        <dbReference type="Pfam" id="PF01979"/>
    </source>
</evidence>
<proteinExistence type="inferred from homology"/>
<dbReference type="UniPathway" id="UPA00603">
    <property type="reaction ID" value="UER00660"/>
</dbReference>
<evidence type="ECO:0000256" key="5">
    <source>
        <dbReference type="ARBA" id="ARBA00022801"/>
    </source>
</evidence>
<reference evidence="11" key="2">
    <citation type="submission" date="2010-04" db="EMBL/GenBank/DDBJ databases">
        <authorList>
            <person name="Buell R."/>
            <person name="Hamilton J."/>
            <person name="Hostetler J."/>
        </authorList>
    </citation>
    <scope>NUCLEOTIDE SEQUENCE [LARGE SCALE GENOMIC DNA]</scope>
    <source>
        <strain evidence="11">DAOM:BR144</strain>
    </source>
</reference>
<keyword evidence="11" id="KW-1185">Reference proteome</keyword>
<dbReference type="InParanoid" id="K3X2J7"/>
<dbReference type="GO" id="GO:0008270">
    <property type="term" value="F:zinc ion binding"/>
    <property type="evidence" value="ECO:0007669"/>
    <property type="project" value="UniProtKB-UniRule"/>
</dbReference>
<dbReference type="Proteomes" id="UP000019132">
    <property type="component" value="Unassembled WGS sequence"/>
</dbReference>
<dbReference type="SUPFAM" id="SSF51338">
    <property type="entry name" value="Composite domain of metallo-dependent hydrolases"/>
    <property type="match status" value="1"/>
</dbReference>
<dbReference type="eggNOG" id="KOG3968">
    <property type="taxonomic scope" value="Eukaryota"/>
</dbReference>
<dbReference type="NCBIfam" id="TIGR02967">
    <property type="entry name" value="guan_deamin"/>
    <property type="match status" value="1"/>
</dbReference>
<dbReference type="PANTHER" id="PTHR11271:SF6">
    <property type="entry name" value="GUANINE DEAMINASE"/>
    <property type="match status" value="1"/>
</dbReference>
<comment type="cofactor">
    <cofactor evidence="8">
        <name>Zn(2+)</name>
        <dbReference type="ChEBI" id="CHEBI:29105"/>
    </cofactor>
    <text evidence="8">Binds 1 zinc ion per subunit.</text>
</comment>
<reference evidence="10" key="3">
    <citation type="submission" date="2015-02" db="UniProtKB">
        <authorList>
            <consortium name="EnsemblProtists"/>
        </authorList>
    </citation>
    <scope>IDENTIFICATION</scope>
    <source>
        <strain evidence="10">DAOM BR144</strain>
    </source>
</reference>
<dbReference type="GO" id="GO:0005829">
    <property type="term" value="C:cytosol"/>
    <property type="evidence" value="ECO:0007669"/>
    <property type="project" value="TreeGrafter"/>
</dbReference>
<dbReference type="STRING" id="431595.K3X2J7"/>
<evidence type="ECO:0000256" key="4">
    <source>
        <dbReference type="ARBA" id="ARBA00022723"/>
    </source>
</evidence>
<dbReference type="GO" id="GO:0006147">
    <property type="term" value="P:guanine catabolic process"/>
    <property type="evidence" value="ECO:0007669"/>
    <property type="project" value="UniProtKB-UniRule"/>
</dbReference>
<name>K3X2J7_GLOUD</name>
<evidence type="ECO:0000256" key="1">
    <source>
        <dbReference type="ARBA" id="ARBA00004984"/>
    </source>
</evidence>
<reference evidence="11" key="1">
    <citation type="journal article" date="2010" name="Genome Biol.">
        <title>Genome sequence of the necrotrophic plant pathogen Pythium ultimum reveals original pathogenicity mechanisms and effector repertoire.</title>
        <authorList>
            <person name="Levesque C.A."/>
            <person name="Brouwer H."/>
            <person name="Cano L."/>
            <person name="Hamilton J.P."/>
            <person name="Holt C."/>
            <person name="Huitema E."/>
            <person name="Raffaele S."/>
            <person name="Robideau G.P."/>
            <person name="Thines M."/>
            <person name="Win J."/>
            <person name="Zerillo M.M."/>
            <person name="Beakes G.W."/>
            <person name="Boore J.L."/>
            <person name="Busam D."/>
            <person name="Dumas B."/>
            <person name="Ferriera S."/>
            <person name="Fuerstenberg S.I."/>
            <person name="Gachon C.M."/>
            <person name="Gaulin E."/>
            <person name="Govers F."/>
            <person name="Grenville-Briggs L."/>
            <person name="Horner N."/>
            <person name="Hostetler J."/>
            <person name="Jiang R.H."/>
            <person name="Johnson J."/>
            <person name="Krajaejun T."/>
            <person name="Lin H."/>
            <person name="Meijer H.J."/>
            <person name="Moore B."/>
            <person name="Morris P."/>
            <person name="Phuntmart V."/>
            <person name="Puiu D."/>
            <person name="Shetty J."/>
            <person name="Stajich J.E."/>
            <person name="Tripathy S."/>
            <person name="Wawra S."/>
            <person name="van West P."/>
            <person name="Whitty B.R."/>
            <person name="Coutinho P.M."/>
            <person name="Henrissat B."/>
            <person name="Martin F."/>
            <person name="Thomas P.D."/>
            <person name="Tyler B.M."/>
            <person name="De Vries R.P."/>
            <person name="Kamoun S."/>
            <person name="Yandell M."/>
            <person name="Tisserat N."/>
            <person name="Buell C.R."/>
        </authorList>
    </citation>
    <scope>NUCLEOTIDE SEQUENCE</scope>
    <source>
        <strain evidence="11">DAOM:BR144</strain>
    </source>
</reference>
<keyword evidence="6 8" id="KW-0862">Zinc</keyword>
<dbReference type="FunFam" id="3.20.20.140:FF:000022">
    <property type="entry name" value="Guanine deaminase"/>
    <property type="match status" value="1"/>
</dbReference>
<dbReference type="EC" id="3.5.4.3" evidence="3 8"/>
<protein>
    <recommendedName>
        <fullName evidence="3 8">Guanine deaminase</fullName>
        <shortName evidence="8">Guanase</shortName>
        <ecNumber evidence="3 8">3.5.4.3</ecNumber>
    </recommendedName>
    <alternativeName>
        <fullName evidence="8">Guanine aminohydrolase</fullName>
    </alternativeName>
</protein>
<dbReference type="InterPro" id="IPR032466">
    <property type="entry name" value="Metal_Hydrolase"/>
</dbReference>
<dbReference type="Gene3D" id="2.30.40.10">
    <property type="entry name" value="Urease, subunit C, domain 1"/>
    <property type="match status" value="1"/>
</dbReference>
<comment type="pathway">
    <text evidence="1 8">Purine metabolism; guanine degradation; xanthine from guanine: step 1/1.</text>
</comment>
<dbReference type="InterPro" id="IPR011059">
    <property type="entry name" value="Metal-dep_hydrolase_composite"/>
</dbReference>
<dbReference type="InterPro" id="IPR014311">
    <property type="entry name" value="Guanine_deaminase"/>
</dbReference>
<evidence type="ECO:0000256" key="2">
    <source>
        <dbReference type="ARBA" id="ARBA00006745"/>
    </source>
</evidence>
<dbReference type="InterPro" id="IPR006680">
    <property type="entry name" value="Amidohydro-rel"/>
</dbReference>
<keyword evidence="5 8" id="KW-0378">Hydrolase</keyword>
<keyword evidence="4 8" id="KW-0479">Metal-binding</keyword>
<accession>K3X2J7</accession>
<dbReference type="PANTHER" id="PTHR11271">
    <property type="entry name" value="GUANINE DEAMINASE"/>
    <property type="match status" value="1"/>
</dbReference>
<dbReference type="Pfam" id="PF01979">
    <property type="entry name" value="Amidohydro_1"/>
    <property type="match status" value="1"/>
</dbReference>
<dbReference type="EMBL" id="GL376571">
    <property type="status" value="NOT_ANNOTATED_CDS"/>
    <property type="molecule type" value="Genomic_DNA"/>
</dbReference>
<comment type="function">
    <text evidence="8">Catalyzes the hydrolytic deamination of guanine, producing xanthine and ammonia.</text>
</comment>
<evidence type="ECO:0000313" key="11">
    <source>
        <dbReference type="Proteomes" id="UP000019132"/>
    </source>
</evidence>
<comment type="catalytic activity">
    <reaction evidence="7 8">
        <text>guanine + H2O + H(+) = xanthine + NH4(+)</text>
        <dbReference type="Rhea" id="RHEA:14665"/>
        <dbReference type="ChEBI" id="CHEBI:15377"/>
        <dbReference type="ChEBI" id="CHEBI:15378"/>
        <dbReference type="ChEBI" id="CHEBI:16235"/>
        <dbReference type="ChEBI" id="CHEBI:17712"/>
        <dbReference type="ChEBI" id="CHEBI:28938"/>
        <dbReference type="EC" id="3.5.4.3"/>
    </reaction>
</comment>
<evidence type="ECO:0000256" key="7">
    <source>
        <dbReference type="ARBA" id="ARBA00051148"/>
    </source>
</evidence>
<sequence length="468" mass="51733">MASIAASRATDAAASAAIQYVRGAVMYAPSRGAIEIFHDAFMQIDPITGRISTFHAQIQLDDLAHFSDGYDPSTTLILEPHQFLMPGFIDTHVHAPQYQYMGTGTDTPLMQWLTKYTFPVEESFRDVDVAREWYTKLLDRMLAEGITTAQYFATIHLESTKLFADLVEARGQRGLVGLVSMDRNAPDTYMSSSAQHALDDAEQFIKYTLAKQNELVLPVLTPRFIPTCTLELLRGLGALAEQYNVHIQSHAAESLDEEAFVEHLHPGKRDTQIFHEAKLLTKKACMAHSVHLTDDELDVFRETGTSIAHCPLSNFYFANGFLDLHKVVEKEVAVGLGTDIAGGYSPSMLRAIQTCVLTAKALEIRGIASQKSSSSSSQSPAFDFKDAFWVATMGGAIALGLENDTGSLMEGKCFDAILVDVHEGGNLEFSPRDSRMDVFQKLVHNGDSRNFTHVFVKGKVVHNQCKHH</sequence>
<dbReference type="GO" id="GO:0008892">
    <property type="term" value="F:guanine deaminase activity"/>
    <property type="evidence" value="ECO:0007669"/>
    <property type="project" value="UniProtKB-UniRule"/>
</dbReference>
<evidence type="ECO:0000256" key="6">
    <source>
        <dbReference type="ARBA" id="ARBA00022833"/>
    </source>
</evidence>
<dbReference type="AlphaFoldDB" id="K3X2J7"/>
<dbReference type="OMA" id="HGVHLCD"/>
<feature type="domain" description="Amidohydrolase-related" evidence="9">
    <location>
        <begin position="83"/>
        <end position="461"/>
    </location>
</feature>